<sequence length="343" mass="38379">MATTSNPRPRLSVALCTHNGAAHLREQWDSLLTQEWLPNEVVVSDDASTDTTMLLIQEWTKTAPFRVVIHQNPQPVGSNQNFGRALAACTGDILFICDQDDMWFPAKTRVMTEYFMENPAVNVVFADAELADEQLQPIGGTFWEKVRFTAPERKDWQTGQAMHVMLNGNRVMGSATALRATFRRQALPIPDPIPGGYLYDGWLALVAAATQSIRFIDQPLQRYRTHEAQQVGVRSPAAPPAVALRDRFGRERTLKLAPFQQHQADLQTLLDEFSTRVGSGAAGLSALRHRLAHFQMRATLPPNRLLRLWPVVEAVFSGKYQRYADLEANFVAPYVAALGDLLE</sequence>
<accession>A0A939GCL7</accession>
<feature type="domain" description="Glycosyltransferase 2-like" evidence="1">
    <location>
        <begin position="12"/>
        <end position="126"/>
    </location>
</feature>
<dbReference type="RefSeq" id="WP_207338750.1">
    <property type="nucleotide sequence ID" value="NZ_JAFMYU010000038.1"/>
</dbReference>
<keyword evidence="3" id="KW-1185">Reference proteome</keyword>
<dbReference type="SUPFAM" id="SSF53448">
    <property type="entry name" value="Nucleotide-diphospho-sugar transferases"/>
    <property type="match status" value="1"/>
</dbReference>
<dbReference type="AlphaFoldDB" id="A0A939GCL7"/>
<gene>
    <name evidence="2" type="ORF">J2I48_27485</name>
</gene>
<dbReference type="InterPro" id="IPR029044">
    <property type="entry name" value="Nucleotide-diphossugar_trans"/>
</dbReference>
<evidence type="ECO:0000313" key="2">
    <source>
        <dbReference type="EMBL" id="MBO0934784.1"/>
    </source>
</evidence>
<protein>
    <submittedName>
        <fullName evidence="2">Glycosyltransferase</fullName>
    </submittedName>
</protein>
<dbReference type="GO" id="GO:0016758">
    <property type="term" value="F:hexosyltransferase activity"/>
    <property type="evidence" value="ECO:0007669"/>
    <property type="project" value="UniProtKB-ARBA"/>
</dbReference>
<dbReference type="PANTHER" id="PTHR22916">
    <property type="entry name" value="GLYCOSYLTRANSFERASE"/>
    <property type="match status" value="1"/>
</dbReference>
<evidence type="ECO:0000313" key="3">
    <source>
        <dbReference type="Proteomes" id="UP000664795"/>
    </source>
</evidence>
<name>A0A939GCL7_9BACT</name>
<proteinExistence type="predicted"/>
<dbReference type="Gene3D" id="3.90.550.10">
    <property type="entry name" value="Spore Coat Polysaccharide Biosynthesis Protein SpsA, Chain A"/>
    <property type="match status" value="1"/>
</dbReference>
<reference evidence="2 3" key="1">
    <citation type="submission" date="2021-03" db="EMBL/GenBank/DDBJ databases">
        <title>Fibrella sp. HMF5036 genome sequencing and assembly.</title>
        <authorList>
            <person name="Kang H."/>
            <person name="Kim H."/>
            <person name="Bae S."/>
            <person name="Joh K."/>
        </authorList>
    </citation>
    <scope>NUCLEOTIDE SEQUENCE [LARGE SCALE GENOMIC DNA]</scope>
    <source>
        <strain evidence="2 3">HMF5036</strain>
    </source>
</reference>
<dbReference type="Proteomes" id="UP000664795">
    <property type="component" value="Unassembled WGS sequence"/>
</dbReference>
<organism evidence="2 3">
    <name type="scientific">Fibrella aquatilis</name>
    <dbReference type="NCBI Taxonomy" id="2817059"/>
    <lineage>
        <taxon>Bacteria</taxon>
        <taxon>Pseudomonadati</taxon>
        <taxon>Bacteroidota</taxon>
        <taxon>Cytophagia</taxon>
        <taxon>Cytophagales</taxon>
        <taxon>Spirosomataceae</taxon>
        <taxon>Fibrella</taxon>
    </lineage>
</organism>
<dbReference type="PANTHER" id="PTHR22916:SF3">
    <property type="entry name" value="UDP-GLCNAC:BETAGAL BETA-1,3-N-ACETYLGLUCOSAMINYLTRANSFERASE-LIKE PROTEIN 1"/>
    <property type="match status" value="1"/>
</dbReference>
<evidence type="ECO:0000259" key="1">
    <source>
        <dbReference type="Pfam" id="PF00535"/>
    </source>
</evidence>
<comment type="caution">
    <text evidence="2">The sequence shown here is derived from an EMBL/GenBank/DDBJ whole genome shotgun (WGS) entry which is preliminary data.</text>
</comment>
<dbReference type="EMBL" id="JAFMYU010000038">
    <property type="protein sequence ID" value="MBO0934784.1"/>
    <property type="molecule type" value="Genomic_DNA"/>
</dbReference>
<dbReference type="InterPro" id="IPR001173">
    <property type="entry name" value="Glyco_trans_2-like"/>
</dbReference>
<dbReference type="Pfam" id="PF00535">
    <property type="entry name" value="Glycos_transf_2"/>
    <property type="match status" value="1"/>
</dbReference>